<evidence type="ECO:0008006" key="4">
    <source>
        <dbReference type="Google" id="ProtNLM"/>
    </source>
</evidence>
<dbReference type="Proteomes" id="UP001314241">
    <property type="component" value="Unassembled WGS sequence"/>
</dbReference>
<reference evidence="2 3" key="1">
    <citation type="submission" date="2024-01" db="EMBL/GenBank/DDBJ databases">
        <authorList>
            <person name="Botero Cardona J."/>
        </authorList>
    </citation>
    <scope>NUCLEOTIDE SEQUENCE [LARGE SCALE GENOMIC DNA]</scope>
    <source>
        <strain evidence="2 3">LMG 33000</strain>
    </source>
</reference>
<proteinExistence type="predicted"/>
<sequence>MKRYIWVGLVIVVLAITACWAIGNQKAQKSDDTEKIEKVAKSSSSKEVKSSSSSSETMSSGSSKTKEGANPINLDEAQVLLAQVLLAQANGEWPSDNVKILSQTANKTTIGGGIGAKGYDVITFVNEGNQVKIHEVFGTMGPAGQGEIPGAEGTGAHPMDGVLPKDYTIQR</sequence>
<feature type="compositionally biased region" description="Basic and acidic residues" evidence="1">
    <location>
        <begin position="30"/>
        <end position="49"/>
    </location>
</feature>
<gene>
    <name evidence="2" type="ORF">R54876_GBNLAHCA_01104</name>
</gene>
<protein>
    <recommendedName>
        <fullName evidence="4">Lipoprotein</fullName>
    </recommendedName>
</protein>
<evidence type="ECO:0000313" key="3">
    <source>
        <dbReference type="Proteomes" id="UP001314241"/>
    </source>
</evidence>
<keyword evidence="3" id="KW-1185">Reference proteome</keyword>
<accession>A0ABP0EQJ3</accession>
<evidence type="ECO:0000256" key="1">
    <source>
        <dbReference type="SAM" id="MobiDB-lite"/>
    </source>
</evidence>
<dbReference type="EMBL" id="CAWVOH010000002">
    <property type="protein sequence ID" value="CAK8054534.1"/>
    <property type="molecule type" value="Genomic_DNA"/>
</dbReference>
<name>A0ABP0EQJ3_9LACO</name>
<organism evidence="2 3">
    <name type="scientific">Eupransor demetentiae</name>
    <dbReference type="NCBI Taxonomy" id="3109584"/>
    <lineage>
        <taxon>Bacteria</taxon>
        <taxon>Bacillati</taxon>
        <taxon>Bacillota</taxon>
        <taxon>Bacilli</taxon>
        <taxon>Lactobacillales</taxon>
        <taxon>Lactobacillaceae</taxon>
        <taxon>Eupransor</taxon>
    </lineage>
</organism>
<dbReference type="RefSeq" id="WP_349642082.1">
    <property type="nucleotide sequence ID" value="NZ_CAWVOH010000002.1"/>
</dbReference>
<dbReference type="PROSITE" id="PS51257">
    <property type="entry name" value="PROKAR_LIPOPROTEIN"/>
    <property type="match status" value="1"/>
</dbReference>
<evidence type="ECO:0000313" key="2">
    <source>
        <dbReference type="EMBL" id="CAK8054534.1"/>
    </source>
</evidence>
<feature type="compositionally biased region" description="Low complexity" evidence="1">
    <location>
        <begin position="50"/>
        <end position="63"/>
    </location>
</feature>
<feature type="region of interest" description="Disordered" evidence="1">
    <location>
        <begin position="152"/>
        <end position="171"/>
    </location>
</feature>
<feature type="region of interest" description="Disordered" evidence="1">
    <location>
        <begin position="30"/>
        <end position="69"/>
    </location>
</feature>
<comment type="caution">
    <text evidence="2">The sequence shown here is derived from an EMBL/GenBank/DDBJ whole genome shotgun (WGS) entry which is preliminary data.</text>
</comment>